<dbReference type="EMBL" id="JAPZVP010000006">
    <property type="protein sequence ID" value="MDA1359814.1"/>
    <property type="molecule type" value="Genomic_DNA"/>
</dbReference>
<dbReference type="RefSeq" id="WP_270109699.1">
    <property type="nucleotide sequence ID" value="NZ_JAPZVP010000006.1"/>
</dbReference>
<evidence type="ECO:0000313" key="3">
    <source>
        <dbReference type="Proteomes" id="UP001146067"/>
    </source>
</evidence>
<gene>
    <name evidence="2" type="ORF">O1R50_09280</name>
</gene>
<dbReference type="InterPro" id="IPR036388">
    <property type="entry name" value="WH-like_DNA-bd_sf"/>
</dbReference>
<feature type="domain" description="Helix-turn-helix" evidence="1">
    <location>
        <begin position="19"/>
        <end position="67"/>
    </location>
</feature>
<name>A0A9X3P808_9ACTN</name>
<dbReference type="SUPFAM" id="SSF46955">
    <property type="entry name" value="Putative DNA-binding domain"/>
    <property type="match status" value="1"/>
</dbReference>
<sequence length="74" mass="8290">MTALQYSPGATALVESLWTISQVANYLKIPVQTLRTWRKNKTGPAAARIGKHLRYDPGHVRAWVARRAEESADD</sequence>
<comment type="caution">
    <text evidence="2">The sequence shown here is derived from an EMBL/GenBank/DDBJ whole genome shotgun (WGS) entry which is preliminary data.</text>
</comment>
<accession>A0A9X3P808</accession>
<dbReference type="AlphaFoldDB" id="A0A9X3P808"/>
<evidence type="ECO:0000259" key="1">
    <source>
        <dbReference type="Pfam" id="PF12728"/>
    </source>
</evidence>
<dbReference type="InterPro" id="IPR041657">
    <property type="entry name" value="HTH_17"/>
</dbReference>
<dbReference type="Gene3D" id="1.10.10.10">
    <property type="entry name" value="Winged helix-like DNA-binding domain superfamily/Winged helix DNA-binding domain"/>
    <property type="match status" value="1"/>
</dbReference>
<reference evidence="2" key="1">
    <citation type="submission" date="2022-12" db="EMBL/GenBank/DDBJ databases">
        <title>Gycomyces niveus sp.nov.,a novel actinomycete isolated from soil in Shouguan.</title>
        <authorList>
            <person name="Yang X."/>
        </authorList>
    </citation>
    <scope>NUCLEOTIDE SEQUENCE</scope>
    <source>
        <strain evidence="2">NEAU-A15</strain>
    </source>
</reference>
<keyword evidence="3" id="KW-1185">Reference proteome</keyword>
<dbReference type="Pfam" id="PF12728">
    <property type="entry name" value="HTH_17"/>
    <property type="match status" value="1"/>
</dbReference>
<evidence type="ECO:0000313" key="2">
    <source>
        <dbReference type="EMBL" id="MDA1359814.1"/>
    </source>
</evidence>
<organism evidence="2 3">
    <name type="scientific">Glycomyces luteolus</name>
    <dbReference type="NCBI Taxonomy" id="2670330"/>
    <lineage>
        <taxon>Bacteria</taxon>
        <taxon>Bacillati</taxon>
        <taxon>Actinomycetota</taxon>
        <taxon>Actinomycetes</taxon>
        <taxon>Glycomycetales</taxon>
        <taxon>Glycomycetaceae</taxon>
        <taxon>Glycomyces</taxon>
    </lineage>
</organism>
<protein>
    <submittedName>
        <fullName evidence="2">Helix-turn-helix domain-containing protein</fullName>
    </submittedName>
</protein>
<proteinExistence type="predicted"/>
<dbReference type="InterPro" id="IPR009061">
    <property type="entry name" value="DNA-bd_dom_put_sf"/>
</dbReference>
<dbReference type="Proteomes" id="UP001146067">
    <property type="component" value="Unassembled WGS sequence"/>
</dbReference>